<name>X1FHR4_9ZZZZ</name>
<protein>
    <submittedName>
        <fullName evidence="1">Uncharacterized protein</fullName>
    </submittedName>
</protein>
<accession>X1FHR4</accession>
<dbReference type="AlphaFoldDB" id="X1FHR4"/>
<evidence type="ECO:0000313" key="1">
    <source>
        <dbReference type="EMBL" id="GAH28939.1"/>
    </source>
</evidence>
<sequence length="72" mass="8110">MRIFGLIVEREKSRVVGSYGPAIIDLQGRVNVLEHNQKVKVQVAEHEQDGQTEIERILAGGRNQGSDLWEVL</sequence>
<dbReference type="EMBL" id="BARU01000209">
    <property type="protein sequence ID" value="GAH28939.1"/>
    <property type="molecule type" value="Genomic_DNA"/>
</dbReference>
<organism evidence="1">
    <name type="scientific">marine sediment metagenome</name>
    <dbReference type="NCBI Taxonomy" id="412755"/>
    <lineage>
        <taxon>unclassified sequences</taxon>
        <taxon>metagenomes</taxon>
        <taxon>ecological metagenomes</taxon>
    </lineage>
</organism>
<reference evidence="1" key="1">
    <citation type="journal article" date="2014" name="Front. Microbiol.">
        <title>High frequency of phylogenetically diverse reductive dehalogenase-homologous genes in deep subseafloor sedimentary metagenomes.</title>
        <authorList>
            <person name="Kawai M."/>
            <person name="Futagami T."/>
            <person name="Toyoda A."/>
            <person name="Takaki Y."/>
            <person name="Nishi S."/>
            <person name="Hori S."/>
            <person name="Arai W."/>
            <person name="Tsubouchi T."/>
            <person name="Morono Y."/>
            <person name="Uchiyama I."/>
            <person name="Ito T."/>
            <person name="Fujiyama A."/>
            <person name="Inagaki F."/>
            <person name="Takami H."/>
        </authorList>
    </citation>
    <scope>NUCLEOTIDE SEQUENCE</scope>
    <source>
        <strain evidence="1">Expedition CK06-06</strain>
    </source>
</reference>
<gene>
    <name evidence="1" type="ORF">S03H2_00851</name>
</gene>
<comment type="caution">
    <text evidence="1">The sequence shown here is derived from an EMBL/GenBank/DDBJ whole genome shotgun (WGS) entry which is preliminary data.</text>
</comment>
<proteinExistence type="predicted"/>